<organism evidence="2">
    <name type="scientific">Candidatus Moduliflexus flocculans</name>
    <dbReference type="NCBI Taxonomy" id="1499966"/>
    <lineage>
        <taxon>Bacteria</taxon>
        <taxon>Candidatus Moduliflexota</taxon>
        <taxon>Candidatus Moduliflexia</taxon>
        <taxon>Candidatus Moduliflexales</taxon>
        <taxon>Candidatus Moduliflexaceae</taxon>
    </lineage>
</organism>
<dbReference type="GO" id="GO:0071949">
    <property type="term" value="F:FAD binding"/>
    <property type="evidence" value="ECO:0007669"/>
    <property type="project" value="InterPro"/>
</dbReference>
<dbReference type="InterPro" id="IPR036188">
    <property type="entry name" value="FAD/NAD-bd_sf"/>
</dbReference>
<dbReference type="EMBL" id="DF820459">
    <property type="protein sequence ID" value="GAK52902.1"/>
    <property type="molecule type" value="Genomic_DNA"/>
</dbReference>
<dbReference type="InterPro" id="IPR002938">
    <property type="entry name" value="FAD-bd"/>
</dbReference>
<dbReference type="Pfam" id="PF01494">
    <property type="entry name" value="FAD_binding_3"/>
    <property type="match status" value="1"/>
</dbReference>
<keyword evidence="3" id="KW-1185">Reference proteome</keyword>
<dbReference type="NCBIfam" id="TIGR02032">
    <property type="entry name" value="GG-red-SF"/>
    <property type="match status" value="1"/>
</dbReference>
<dbReference type="SUPFAM" id="SSF51905">
    <property type="entry name" value="FAD/NAD(P)-binding domain"/>
    <property type="match status" value="1"/>
</dbReference>
<dbReference type="Gene3D" id="3.50.50.60">
    <property type="entry name" value="FAD/NAD(P)-binding domain"/>
    <property type="match status" value="1"/>
</dbReference>
<dbReference type="STRING" id="1499966.U14_04159"/>
<dbReference type="PRINTS" id="PR00420">
    <property type="entry name" value="RNGMNOXGNASE"/>
</dbReference>
<reference evidence="2" key="1">
    <citation type="journal article" date="2015" name="PeerJ">
        <title>First genomic representation of candidate bacterial phylum KSB3 points to enhanced environmental sensing as a trigger of wastewater bulking.</title>
        <authorList>
            <person name="Sekiguchi Y."/>
            <person name="Ohashi A."/>
            <person name="Parks D.H."/>
            <person name="Yamauchi T."/>
            <person name="Tyson G.W."/>
            <person name="Hugenholtz P."/>
        </authorList>
    </citation>
    <scope>NUCLEOTIDE SEQUENCE [LARGE SCALE GENOMIC DNA]</scope>
</reference>
<dbReference type="InterPro" id="IPR050407">
    <property type="entry name" value="Geranylgeranyl_reductase"/>
</dbReference>
<gene>
    <name evidence="2" type="ORF">U14_04159</name>
</gene>
<accession>A0A0S6W4K6</accession>
<dbReference type="Proteomes" id="UP000030700">
    <property type="component" value="Unassembled WGS sequence"/>
</dbReference>
<evidence type="ECO:0000313" key="2">
    <source>
        <dbReference type="EMBL" id="GAK52902.1"/>
    </source>
</evidence>
<dbReference type="PANTHER" id="PTHR42685:SF22">
    <property type="entry name" value="CONDITIONED MEDIUM FACTOR RECEPTOR 1"/>
    <property type="match status" value="1"/>
</dbReference>
<protein>
    <submittedName>
        <fullName evidence="2">Geranylgeranyl reductase</fullName>
    </submittedName>
</protein>
<dbReference type="InterPro" id="IPR011777">
    <property type="entry name" value="Geranylgeranyl_Rdtase_fam"/>
</dbReference>
<dbReference type="AlphaFoldDB" id="A0A0S6W4K6"/>
<evidence type="ECO:0000259" key="1">
    <source>
        <dbReference type="Pfam" id="PF01494"/>
    </source>
</evidence>
<name>A0A0S6W4K6_9BACT</name>
<dbReference type="GO" id="GO:0016628">
    <property type="term" value="F:oxidoreductase activity, acting on the CH-CH group of donors, NAD or NADP as acceptor"/>
    <property type="evidence" value="ECO:0007669"/>
    <property type="project" value="InterPro"/>
</dbReference>
<feature type="domain" description="FAD-binding" evidence="1">
    <location>
        <begin position="2"/>
        <end position="156"/>
    </location>
</feature>
<sequence>MKYDVIIVGAGPAGSSAAYLLASAGMRVALLDQYAFPRDKLCGGLLSGRSQRVFTEIFGASWSPTIEYLSHGVAIYHRDRLLNALEDASPLHFTSRSVFDAHLLQLAEQQGATFLQANVSGLDRADNTLYLKDGQQFQADFIIGADGVLSTIANSLYPHSLDKRRLGLAMEIELPRETITQDVTMPEIYFGLVQWGYGWVFPKAETLTVGIGGVWQKNPSMLHAFQEFLKQRFGFQPDVRIKGHYLPFRVYRRRPGSGSVLLVGDAAGLVEPITGEGIAFAMQSGQFAASSILEAAKQGNPSAAFACYRPRYQHFVKMFDIAHLMGYFLFPRPMEMLFTKLLPKSQGALRRQIELLADDISYEEFLGMMLRWLLKSAQIPFLSGR</sequence>
<proteinExistence type="predicted"/>
<evidence type="ECO:0000313" key="3">
    <source>
        <dbReference type="Proteomes" id="UP000030700"/>
    </source>
</evidence>
<dbReference type="HOGENOM" id="CLU_024648_5_0_0"/>
<dbReference type="PANTHER" id="PTHR42685">
    <property type="entry name" value="GERANYLGERANYL DIPHOSPHATE REDUCTASE"/>
    <property type="match status" value="1"/>
</dbReference>